<feature type="compositionally biased region" description="Acidic residues" evidence="2">
    <location>
        <begin position="1061"/>
        <end position="1076"/>
    </location>
</feature>
<comment type="caution">
    <text evidence="5">The sequence shown here is derived from an EMBL/GenBank/DDBJ whole genome shotgun (WGS) entry which is preliminary data.</text>
</comment>
<feature type="compositionally biased region" description="Polar residues" evidence="2">
    <location>
        <begin position="871"/>
        <end position="883"/>
    </location>
</feature>
<feature type="region of interest" description="Disordered" evidence="2">
    <location>
        <begin position="917"/>
        <end position="944"/>
    </location>
</feature>
<gene>
    <name evidence="5" type="ORF">HZH66_002089</name>
</gene>
<feature type="domain" description="BRICHOS" evidence="4">
    <location>
        <begin position="34"/>
        <end position="122"/>
    </location>
</feature>
<feature type="compositionally biased region" description="Low complexity" evidence="2">
    <location>
        <begin position="1021"/>
        <end position="1034"/>
    </location>
</feature>
<keyword evidence="1" id="KW-1015">Disulfide bond</keyword>
<evidence type="ECO:0000256" key="1">
    <source>
        <dbReference type="ARBA" id="ARBA00023157"/>
    </source>
</evidence>
<dbReference type="Pfam" id="PF04089">
    <property type="entry name" value="BRICHOS"/>
    <property type="match status" value="1"/>
</dbReference>
<keyword evidence="3" id="KW-0732">Signal</keyword>
<feature type="region of interest" description="Disordered" evidence="2">
    <location>
        <begin position="1196"/>
        <end position="1223"/>
    </location>
</feature>
<feature type="chain" id="PRO_5032854496" description="BRICHOS domain-containing protein" evidence="3">
    <location>
        <begin position="18"/>
        <end position="1304"/>
    </location>
</feature>
<evidence type="ECO:0000256" key="2">
    <source>
        <dbReference type="SAM" id="MobiDB-lite"/>
    </source>
</evidence>
<evidence type="ECO:0000259" key="4">
    <source>
        <dbReference type="PROSITE" id="PS50869"/>
    </source>
</evidence>
<feature type="signal peptide" evidence="3">
    <location>
        <begin position="1"/>
        <end position="17"/>
    </location>
</feature>
<organism evidence="5 6">
    <name type="scientific">Vespula vulgaris</name>
    <name type="common">Yellow jacket</name>
    <name type="synonym">Wasp</name>
    <dbReference type="NCBI Taxonomy" id="7454"/>
    <lineage>
        <taxon>Eukaryota</taxon>
        <taxon>Metazoa</taxon>
        <taxon>Ecdysozoa</taxon>
        <taxon>Arthropoda</taxon>
        <taxon>Hexapoda</taxon>
        <taxon>Insecta</taxon>
        <taxon>Pterygota</taxon>
        <taxon>Neoptera</taxon>
        <taxon>Endopterygota</taxon>
        <taxon>Hymenoptera</taxon>
        <taxon>Apocrita</taxon>
        <taxon>Aculeata</taxon>
        <taxon>Vespoidea</taxon>
        <taxon>Vespidae</taxon>
        <taxon>Vespinae</taxon>
        <taxon>Vespula</taxon>
    </lineage>
</organism>
<dbReference type="EMBL" id="JACSEA010000002">
    <property type="protein sequence ID" value="KAF7407552.1"/>
    <property type="molecule type" value="Genomic_DNA"/>
</dbReference>
<name>A0A834NFM3_VESVU</name>
<dbReference type="Proteomes" id="UP000614350">
    <property type="component" value="Unassembled WGS sequence"/>
</dbReference>
<feature type="region of interest" description="Disordered" evidence="2">
    <location>
        <begin position="827"/>
        <end position="901"/>
    </location>
</feature>
<reference evidence="5" key="1">
    <citation type="journal article" date="2020" name="G3 (Bethesda)">
        <title>High-Quality Assemblies for Three Invasive Social Wasps from the &lt;i&gt;Vespula&lt;/i&gt; Genus.</title>
        <authorList>
            <person name="Harrop T.W.R."/>
            <person name="Guhlin J."/>
            <person name="McLaughlin G.M."/>
            <person name="Permina E."/>
            <person name="Stockwell P."/>
            <person name="Gilligan J."/>
            <person name="Le Lec M.F."/>
            <person name="Gruber M.A.M."/>
            <person name="Quinn O."/>
            <person name="Lovegrove M."/>
            <person name="Duncan E.J."/>
            <person name="Remnant E.J."/>
            <person name="Van Eeckhoven J."/>
            <person name="Graham B."/>
            <person name="Knapp R.A."/>
            <person name="Langford K.W."/>
            <person name="Kronenberg Z."/>
            <person name="Press M.O."/>
            <person name="Eacker S.M."/>
            <person name="Wilson-Rankin E.E."/>
            <person name="Purcell J."/>
            <person name="Lester P.J."/>
            <person name="Dearden P.K."/>
        </authorList>
    </citation>
    <scope>NUCLEOTIDE SEQUENCE</scope>
    <source>
        <strain evidence="5">Marl-1</strain>
    </source>
</reference>
<feature type="compositionally biased region" description="Polar residues" evidence="2">
    <location>
        <begin position="770"/>
        <end position="789"/>
    </location>
</feature>
<feature type="compositionally biased region" description="Basic and acidic residues" evidence="2">
    <location>
        <begin position="1035"/>
        <end position="1056"/>
    </location>
</feature>
<evidence type="ECO:0000313" key="5">
    <source>
        <dbReference type="EMBL" id="KAF7407552.1"/>
    </source>
</evidence>
<dbReference type="PROSITE" id="PS50869">
    <property type="entry name" value="BRICHOS"/>
    <property type="match status" value="1"/>
</dbReference>
<proteinExistence type="predicted"/>
<evidence type="ECO:0000256" key="3">
    <source>
        <dbReference type="SAM" id="SignalP"/>
    </source>
</evidence>
<feature type="compositionally biased region" description="Low complexity" evidence="2">
    <location>
        <begin position="857"/>
        <end position="870"/>
    </location>
</feature>
<protein>
    <recommendedName>
        <fullName evidence="4">BRICHOS domain-containing protein</fullName>
    </recommendedName>
</protein>
<accession>A0A834NFM3</accession>
<feature type="compositionally biased region" description="Polar residues" evidence="2">
    <location>
        <begin position="198"/>
        <end position="212"/>
    </location>
</feature>
<feature type="region of interest" description="Disordered" evidence="2">
    <location>
        <begin position="198"/>
        <end position="225"/>
    </location>
</feature>
<keyword evidence="6" id="KW-1185">Reference proteome</keyword>
<evidence type="ECO:0000313" key="6">
    <source>
        <dbReference type="Proteomes" id="UP000614350"/>
    </source>
</evidence>
<feature type="region of interest" description="Disordered" evidence="2">
    <location>
        <begin position="1017"/>
        <end position="1081"/>
    </location>
</feature>
<feature type="region of interest" description="Disordered" evidence="2">
    <location>
        <begin position="761"/>
        <end position="795"/>
    </location>
</feature>
<sequence length="1304" mass="136156">MRPILFILICLTNTAFSYYSKKTRFDRSINDKLDESINKEWAFTDDQTFFTAYKDRKENACYLERLKKDQIEHHQDVSIRYREKQNSKVLYVPNETLTKLEAWREAGGRIVDFCRGRNIYLLQETKPITGNDLDPFLNEIPIDENDISSKRVADIVLIPLLSRAKREIQLENRKRLNEEFEKIRIRRQTSQFRGRFRGQTQSQYLNLGNDGQTEGKAEAEATQQSSRAVVAGNHGMGQAQSMSSSGSGCEECPGYQPDYALHVDPGKLQIQELPREGQYVTGPGAVGTPGRMVDYRGSMVSGTGPTGGVEQYPEAIVPGSTVPKTTVPDWQTYPGGIQPGTGTYPTGPIGPGSVTPGQYPGGVVSGGAYPGALVPGSVPIYPGGVIPGTPGTPGGSRPYPAGTVPGTGVMYPGGVPSGTVQTGGDVAYPGGTVIGTKVIDGTGVYPGGTAPGRGTGVYPGGTAPGSVPIESGVAYPETITTGGGTYPGTIRGTVIPGGVPPEALRQPGERYPAETSIPGVSYPTGTGTGGTVTYPGGVPSGVGITGVGGPGVPIVGGSGMYPAGIPGTVVTESPAYPGRVVTTDGRGVSGAGILPNIVTAAKTDVGTSISYPGISHGIPGVSGTGIITPQGGVAQPDMTRFITPGTVYPGAPLPGSGMTITGGAYPGSSVFLPGGVGTYPGGVIPGTGSTGTGGVQYPPSGVLSPGQITNIPAGVPGISQYPTINQYYPGGIGGQRIPGQYPGGTVEASQFYQKPKDISLTSAEDDGADTQASSSVKQVDSGTEASASAQGKYGQGTAQSQVSGIYSGSASFSAQAGTSDINRSAQAEISGGKDGAVSNAEGVGGRGKSQAQVQLNSDSGATSTGAQSSGWNHGTTSQVQASSKGGMADAQANGEGSTSSQAQIGFQPYLKNDNKVEKHSLPFRGGGTASAQSGTHRGQSQSQLQGSFQYGITYTGAAQAGSGSGAAASRKPFNFNLTNPEIYRSYKPSNIPSIFKNDATEVTNVPSDADFSRIQAQRGLQTSSSSRQTVVSGVSKEKVETSINKKEQSMDNKHAAAEPVYGEEEYEDQYEDEDYDSPVGQNPPPNLETFSSNKKLEDQHQSQMIQIGNANRYDVRVTQDSNIAQAGDKLQPGQSLPGYTIPPGFRGRVLSIAGDDTVAKGDGKAQSQTVALIPAQPNTTLENKSLVSETRSLHNNYPRFTGTPTSKNNGDHLNAPTRSSSNSFLTRDLDKSIRPSYYTVTNSVAGKIDDNKSSQKKYEHRYYTKSSTCGYFTFSCNIVYGSNGRTKICKPKVPTYPDGTPMKC</sequence>
<dbReference type="InterPro" id="IPR007084">
    <property type="entry name" value="BRICHOS_dom"/>
</dbReference>